<evidence type="ECO:0000313" key="1">
    <source>
        <dbReference type="EMBL" id="APU92829.1"/>
    </source>
</evidence>
<dbReference type="EMBL" id="KX987158">
    <property type="protein sequence ID" value="APU92829.1"/>
    <property type="molecule type" value="Genomic_DNA"/>
</dbReference>
<keyword evidence="2" id="KW-1185">Reference proteome</keyword>
<organism evidence="1 2">
    <name type="scientific">Salmonella phage vB_SenS_Sasha</name>
    <dbReference type="NCBI Taxonomy" id="1913114"/>
    <lineage>
        <taxon>Viruses</taxon>
        <taxon>Duplodnaviria</taxon>
        <taxon>Heunggongvirae</taxon>
        <taxon>Uroviricota</taxon>
        <taxon>Caudoviricetes</taxon>
        <taxon>Sashavirus</taxon>
        <taxon>Sashavirus sasha</taxon>
    </lineage>
</organism>
<name>A0A1P8DTT0_9CAUD</name>
<accession>A0A1P8DTT0</accession>
<proteinExistence type="predicted"/>
<reference evidence="2" key="1">
    <citation type="submission" date="2016-10" db="EMBL/GenBank/DDBJ databases">
        <title>Complete genome of Salmonella enterica bacteriophage Sasha.</title>
        <authorList>
            <person name="Zeng C."/>
            <person name="Xie Y."/>
            <person name="Gill J.J."/>
        </authorList>
    </citation>
    <scope>NUCLEOTIDE SEQUENCE [LARGE SCALE GENOMIC DNA]</scope>
</reference>
<sequence>MTEFGAVIKKEDRYAHIDTRITWVDISEATLFSSTYMAGVALKSLRDQGFNCRKVTIAPVKITRIVEETEG</sequence>
<evidence type="ECO:0000313" key="2">
    <source>
        <dbReference type="Proteomes" id="UP000223290"/>
    </source>
</evidence>
<gene>
    <name evidence="1" type="ORF">CPTSasha_73</name>
</gene>
<protein>
    <submittedName>
        <fullName evidence="1">Uncharacterized protein</fullName>
    </submittedName>
</protein>
<dbReference type="Proteomes" id="UP000223290">
    <property type="component" value="Segment"/>
</dbReference>